<dbReference type="RefSeq" id="WP_254028148.1">
    <property type="nucleotide sequence ID" value="NZ_CAKXZS010000089.1"/>
</dbReference>
<evidence type="ECO:0000313" key="1">
    <source>
        <dbReference type="EMBL" id="CAH2408006.1"/>
    </source>
</evidence>
<protein>
    <submittedName>
        <fullName evidence="1">Uncharacterized protein</fullName>
    </submittedName>
</protein>
<keyword evidence="2" id="KW-1185">Reference proteome</keyword>
<evidence type="ECO:0000313" key="2">
    <source>
        <dbReference type="Proteomes" id="UP001152604"/>
    </source>
</evidence>
<gene>
    <name evidence="1" type="ORF">MES4922_90012</name>
</gene>
<sequence>MFNRKQAPTTDASDIPSVEEISPRLAEIATLRTALGQESASLRQEEFILAQEDGPELVDGAREARVAAILGLAPKTVTAPRSQRRQQIATRLRDIEEAGDILAREVTTERNRATAVIKDRLMPEYKRQIRGLLDALIAAHTAQVEIRNFASQVEDAGYNTGWLDAHPCRWLDIGPNSNIGRFVDEKRKAGFIADRDIPGELK</sequence>
<proteinExistence type="predicted"/>
<dbReference type="Proteomes" id="UP001152604">
    <property type="component" value="Unassembled WGS sequence"/>
</dbReference>
<name>A0ABM9EFE3_9HYPH</name>
<accession>A0ABM9EFE3</accession>
<dbReference type="EMBL" id="CAKXZS010000089">
    <property type="protein sequence ID" value="CAH2408006.1"/>
    <property type="molecule type" value="Genomic_DNA"/>
</dbReference>
<reference evidence="1" key="1">
    <citation type="submission" date="2022-03" db="EMBL/GenBank/DDBJ databases">
        <authorList>
            <person name="Brunel B."/>
        </authorList>
    </citation>
    <scope>NUCLEOTIDE SEQUENCE</scope>
    <source>
        <strain evidence="1">STM4922sample</strain>
    </source>
</reference>
<comment type="caution">
    <text evidence="1">The sequence shown here is derived from an EMBL/GenBank/DDBJ whole genome shotgun (WGS) entry which is preliminary data.</text>
</comment>
<organism evidence="1 2">
    <name type="scientific">Mesorhizobium ventifaucium</name>
    <dbReference type="NCBI Taxonomy" id="666020"/>
    <lineage>
        <taxon>Bacteria</taxon>
        <taxon>Pseudomonadati</taxon>
        <taxon>Pseudomonadota</taxon>
        <taxon>Alphaproteobacteria</taxon>
        <taxon>Hyphomicrobiales</taxon>
        <taxon>Phyllobacteriaceae</taxon>
        <taxon>Mesorhizobium</taxon>
    </lineage>
</organism>